<dbReference type="PROSITE" id="PS51898">
    <property type="entry name" value="TYR_RECOMBINASE"/>
    <property type="match status" value="1"/>
</dbReference>
<dbReference type="InterPro" id="IPR004107">
    <property type="entry name" value="Integrase_SAM-like_N"/>
</dbReference>
<proteinExistence type="predicted"/>
<keyword evidence="1" id="KW-0229">DNA integration</keyword>
<organism evidence="7 8">
    <name type="scientific">Acinetobacter towneri</name>
    <dbReference type="NCBI Taxonomy" id="202956"/>
    <lineage>
        <taxon>Bacteria</taxon>
        <taxon>Pseudomonadati</taxon>
        <taxon>Pseudomonadota</taxon>
        <taxon>Gammaproteobacteria</taxon>
        <taxon>Moraxellales</taxon>
        <taxon>Moraxellaceae</taxon>
        <taxon>Acinetobacter</taxon>
    </lineage>
</organism>
<comment type="caution">
    <text evidence="7">The sequence shown here is derived from an EMBL/GenBank/DDBJ whole genome shotgun (WGS) entry which is preliminary data.</text>
</comment>
<sequence length="196" mass="22995">MTTQHPKLFDLVRQRIRYKHMSYRTEQAYCGWIKRYVIFHQMRHPQEMGRLEVESYLSHLVNVGNVSQSTHHQALSALLFLYKEVLGVGLPWLLELNRPNKPKRLPVALTHLEVQSVFKHLSGIHLLMAKMLYGTGMRLTELLQLRIKDIDLSIGSIKHLFTPKLKYHTRNCCSFLLPKPQNLASQRLKQVVFWSI</sequence>
<dbReference type="AlphaFoldDB" id="A0A1E8E490"/>
<dbReference type="InterPro" id="IPR044068">
    <property type="entry name" value="CB"/>
</dbReference>
<dbReference type="Proteomes" id="UP000186931">
    <property type="component" value="Unassembled WGS sequence"/>
</dbReference>
<feature type="domain" description="Core-binding (CB)" evidence="6">
    <location>
        <begin position="6"/>
        <end position="86"/>
    </location>
</feature>
<evidence type="ECO:0000256" key="2">
    <source>
        <dbReference type="ARBA" id="ARBA00023125"/>
    </source>
</evidence>
<dbReference type="STRING" id="202956.BJN41_10420"/>
<dbReference type="GO" id="GO:0015074">
    <property type="term" value="P:DNA integration"/>
    <property type="evidence" value="ECO:0007669"/>
    <property type="project" value="UniProtKB-KW"/>
</dbReference>
<evidence type="ECO:0000313" key="8">
    <source>
        <dbReference type="Proteomes" id="UP000186931"/>
    </source>
</evidence>
<dbReference type="Pfam" id="PF13495">
    <property type="entry name" value="Phage_int_SAM_4"/>
    <property type="match status" value="1"/>
</dbReference>
<evidence type="ECO:0000313" key="7">
    <source>
        <dbReference type="EMBL" id="OFE44364.1"/>
    </source>
</evidence>
<dbReference type="GO" id="GO:0006310">
    <property type="term" value="P:DNA recombination"/>
    <property type="evidence" value="ECO:0007669"/>
    <property type="project" value="UniProtKB-KW"/>
</dbReference>
<keyword evidence="2 4" id="KW-0238">DNA-binding</keyword>
<evidence type="ECO:0000256" key="1">
    <source>
        <dbReference type="ARBA" id="ARBA00022908"/>
    </source>
</evidence>
<evidence type="ECO:0000256" key="3">
    <source>
        <dbReference type="ARBA" id="ARBA00023172"/>
    </source>
</evidence>
<dbReference type="InterPro" id="IPR010998">
    <property type="entry name" value="Integrase_recombinase_N"/>
</dbReference>
<dbReference type="GO" id="GO:0003677">
    <property type="term" value="F:DNA binding"/>
    <property type="evidence" value="ECO:0007669"/>
    <property type="project" value="UniProtKB-UniRule"/>
</dbReference>
<dbReference type="SUPFAM" id="SSF56349">
    <property type="entry name" value="DNA breaking-rejoining enzymes"/>
    <property type="match status" value="1"/>
</dbReference>
<accession>A0A1E8E490</accession>
<feature type="domain" description="Tyr recombinase" evidence="5">
    <location>
        <begin position="104"/>
        <end position="196"/>
    </location>
</feature>
<name>A0A1E8E490_9GAMM</name>
<dbReference type="EMBL" id="MKQS01000004">
    <property type="protein sequence ID" value="OFE44364.1"/>
    <property type="molecule type" value="Genomic_DNA"/>
</dbReference>
<evidence type="ECO:0000259" key="6">
    <source>
        <dbReference type="PROSITE" id="PS51900"/>
    </source>
</evidence>
<dbReference type="Gene3D" id="1.10.150.130">
    <property type="match status" value="1"/>
</dbReference>
<dbReference type="InterPro" id="IPR011010">
    <property type="entry name" value="DNA_brk_join_enz"/>
</dbReference>
<gene>
    <name evidence="7" type="ORF">BJN41_10420</name>
</gene>
<evidence type="ECO:0008006" key="9">
    <source>
        <dbReference type="Google" id="ProtNLM"/>
    </source>
</evidence>
<dbReference type="Gene3D" id="1.10.443.10">
    <property type="entry name" value="Intergrase catalytic core"/>
    <property type="match status" value="1"/>
</dbReference>
<dbReference type="PROSITE" id="PS51900">
    <property type="entry name" value="CB"/>
    <property type="match status" value="1"/>
</dbReference>
<keyword evidence="3" id="KW-0233">DNA recombination</keyword>
<evidence type="ECO:0000256" key="4">
    <source>
        <dbReference type="PROSITE-ProRule" id="PRU01248"/>
    </source>
</evidence>
<reference evidence="7 8" key="1">
    <citation type="submission" date="2016-10" db="EMBL/GenBank/DDBJ databases">
        <title>Genome of airborne Acinetobacter sp. 5-2Ac02 in the hospital environment: Species near to Acinetobacter towneri.</title>
        <authorList>
            <person name="Barbosa B."/>
            <person name="Fernandez-Garcia L."/>
            <person name="Gato E."/>
            <person name="Leao R."/>
            <person name="Albano R."/>
            <person name="Fernandez B."/>
            <person name="Fernandez-Cuenca F."/>
            <person name="Marques E."/>
            <person name="Tomas M."/>
        </authorList>
    </citation>
    <scope>NUCLEOTIDE SEQUENCE [LARGE SCALE GENOMIC DNA]</scope>
    <source>
        <strain evidence="7 8">5-2Ac02</strain>
    </source>
</reference>
<dbReference type="InterPro" id="IPR002104">
    <property type="entry name" value="Integrase_catalytic"/>
</dbReference>
<evidence type="ECO:0000259" key="5">
    <source>
        <dbReference type="PROSITE" id="PS51898"/>
    </source>
</evidence>
<dbReference type="InterPro" id="IPR013762">
    <property type="entry name" value="Integrase-like_cat_sf"/>
</dbReference>
<protein>
    <recommendedName>
        <fullName evidence="9">Integrase</fullName>
    </recommendedName>
</protein>